<evidence type="ECO:0000259" key="1">
    <source>
        <dbReference type="Pfam" id="PF03732"/>
    </source>
</evidence>
<comment type="caution">
    <text evidence="3">The sequence shown here is derived from an EMBL/GenBank/DDBJ whole genome shotgun (WGS) entry which is preliminary data.</text>
</comment>
<dbReference type="InterPro" id="IPR005162">
    <property type="entry name" value="Retrotrans_gag_dom"/>
</dbReference>
<reference evidence="3" key="1">
    <citation type="submission" date="2021-02" db="EMBL/GenBank/DDBJ databases">
        <authorList>
            <person name="Nowell W R."/>
        </authorList>
    </citation>
    <scope>NUCLEOTIDE SEQUENCE</scope>
</reference>
<gene>
    <name evidence="2" type="ORF">OVA965_LOCUS25678</name>
    <name evidence="3" type="ORF">TMI583_LOCUS26410</name>
</gene>
<dbReference type="Pfam" id="PF03732">
    <property type="entry name" value="Retrotrans_gag"/>
    <property type="match status" value="1"/>
</dbReference>
<dbReference type="EMBL" id="CAJOBA010037616">
    <property type="protein sequence ID" value="CAF4045448.1"/>
    <property type="molecule type" value="Genomic_DNA"/>
</dbReference>
<name>A0A8S2PEH7_9BILA</name>
<dbReference type="EMBL" id="CAJNOK010016068">
    <property type="protein sequence ID" value="CAF1237754.1"/>
    <property type="molecule type" value="Genomic_DNA"/>
</dbReference>
<feature type="domain" description="Retrotransposon gag" evidence="1">
    <location>
        <begin position="173"/>
        <end position="259"/>
    </location>
</feature>
<proteinExistence type="predicted"/>
<evidence type="ECO:0000313" key="4">
    <source>
        <dbReference type="Proteomes" id="UP000682733"/>
    </source>
</evidence>
<dbReference type="AlphaFoldDB" id="A0A8S2PEH7"/>
<evidence type="ECO:0000313" key="2">
    <source>
        <dbReference type="EMBL" id="CAF1237754.1"/>
    </source>
</evidence>
<protein>
    <recommendedName>
        <fullName evidence="1">Retrotransposon gag domain-containing protein</fullName>
    </recommendedName>
</protein>
<dbReference type="Proteomes" id="UP000677228">
    <property type="component" value="Unassembled WGS sequence"/>
</dbReference>
<feature type="non-terminal residue" evidence="3">
    <location>
        <position position="665"/>
    </location>
</feature>
<evidence type="ECO:0000313" key="3">
    <source>
        <dbReference type="EMBL" id="CAF4045448.1"/>
    </source>
</evidence>
<sequence>KGPLTEATMEGKLKEKLESLGLACLCLATGYETPFSHWCKKFLFLETIIDYFNKLAYASLILKLAVRKKLQRDLTFSTSITTPVLPIDNLVRVVANIQEKQNKIETNQAASQNGTNRTVPSSENNSFNILPPLHHGKEDENVVTWLFQIEELYYAKKVIGDGQLYYSSALSPDAALQWYHNERKEIDDCIKQPILGFLEFKQRIRVAFEPPHHQQLLRRQLRMLKKTTIYIYEFGDILGQIDAMVEADKIAYFIDGLRERTKAKDEVQENEVINELKKHIVDNLSLDFALDGYRLKDNRQLFLFVKDRDSFIILFDEKNWPPNLCSKGYEKSQPRRLPPQFSLVIRNVTLDTQDNELLNDLQKDFLDIINLHRFINKNNLPKTMARLGVKSIKTMDDLVKRKHITINSIRYPVSEYFAPAKVLVCSKCFELGHFRSNCKYEKDNCRTCGLECKNIHHSTDLRCPTIKTFRTELTKSLLSSSTHNNNKQQQRQQGFVRQNGIKEFPPLNVNTTQNTWGWRANDEVYNRLNQLDLDVMDISDQLEYLLDINKKQFAQQKQTTELITSHAVLIHQNSQKLMSEQVQVTFLGETIENFLMPIYQTVLQVLPKLIQQESIPTASIESLAQRFDYHINAFSEWKLQYREMGKEKLEKLSQLVSYVNECTKL</sequence>
<accession>A0A8S2PEH7</accession>
<dbReference type="Proteomes" id="UP000682733">
    <property type="component" value="Unassembled WGS sequence"/>
</dbReference>
<organism evidence="3 4">
    <name type="scientific">Didymodactylos carnosus</name>
    <dbReference type="NCBI Taxonomy" id="1234261"/>
    <lineage>
        <taxon>Eukaryota</taxon>
        <taxon>Metazoa</taxon>
        <taxon>Spiralia</taxon>
        <taxon>Gnathifera</taxon>
        <taxon>Rotifera</taxon>
        <taxon>Eurotatoria</taxon>
        <taxon>Bdelloidea</taxon>
        <taxon>Philodinida</taxon>
        <taxon>Philodinidae</taxon>
        <taxon>Didymodactylos</taxon>
    </lineage>
</organism>